<dbReference type="InterPro" id="IPR007029">
    <property type="entry name" value="YHS_dom"/>
</dbReference>
<comment type="caution">
    <text evidence="3">The sequence shown here is derived from an EMBL/GenBank/DDBJ whole genome shotgun (WGS) entry which is preliminary data.</text>
</comment>
<dbReference type="InterPro" id="IPR009078">
    <property type="entry name" value="Ferritin-like_SF"/>
</dbReference>
<feature type="region of interest" description="Disordered" evidence="1">
    <location>
        <begin position="20"/>
        <end position="40"/>
    </location>
</feature>
<dbReference type="Pfam" id="PF04945">
    <property type="entry name" value="YHS"/>
    <property type="match status" value="1"/>
</dbReference>
<reference evidence="3 4" key="1">
    <citation type="submission" date="2016-11" db="EMBL/GenBank/DDBJ databases">
        <title>Whole genomes of Flavobacteriaceae.</title>
        <authorList>
            <person name="Stine C."/>
            <person name="Li C."/>
            <person name="Tadesse D."/>
        </authorList>
    </citation>
    <scope>NUCLEOTIDE SEQUENCE [LARGE SCALE GENOMIC DNA]</scope>
    <source>
        <strain evidence="3 4">DSM 18292</strain>
    </source>
</reference>
<name>A0A226GV43_9FLAO</name>
<protein>
    <recommendedName>
        <fullName evidence="2">YHS domain-containing protein</fullName>
    </recommendedName>
</protein>
<evidence type="ECO:0000256" key="1">
    <source>
        <dbReference type="SAM" id="MobiDB-lite"/>
    </source>
</evidence>
<dbReference type="Gene3D" id="1.10.620.20">
    <property type="entry name" value="Ribonucleotide Reductase, subunit A"/>
    <property type="match status" value="1"/>
</dbReference>
<accession>A0A226GV43</accession>
<dbReference type="EMBL" id="MUGW01000046">
    <property type="protein sequence ID" value="OXA85912.1"/>
    <property type="molecule type" value="Genomic_DNA"/>
</dbReference>
<evidence type="ECO:0000259" key="2">
    <source>
        <dbReference type="Pfam" id="PF04945"/>
    </source>
</evidence>
<proteinExistence type="predicted"/>
<gene>
    <name evidence="3" type="ORF">B0A66_18835</name>
</gene>
<dbReference type="RefSeq" id="WP_089051407.1">
    <property type="nucleotide sequence ID" value="NZ_FXTV01000017.1"/>
</dbReference>
<dbReference type="PROSITE" id="PS51257">
    <property type="entry name" value="PROKAR_LIPOPROTEIN"/>
    <property type="match status" value="1"/>
</dbReference>
<evidence type="ECO:0000313" key="4">
    <source>
        <dbReference type="Proteomes" id="UP000198345"/>
    </source>
</evidence>
<feature type="compositionally biased region" description="Basic and acidic residues" evidence="1">
    <location>
        <begin position="20"/>
        <end position="33"/>
    </location>
</feature>
<dbReference type="OrthoDB" id="678327at2"/>
<dbReference type="Proteomes" id="UP000198345">
    <property type="component" value="Unassembled WGS sequence"/>
</dbReference>
<keyword evidence="4" id="KW-1185">Reference proteome</keyword>
<dbReference type="SUPFAM" id="SSF47240">
    <property type="entry name" value="Ferritin-like"/>
    <property type="match status" value="1"/>
</dbReference>
<feature type="domain" description="YHS" evidence="2">
    <location>
        <begin position="54"/>
        <end position="97"/>
    </location>
</feature>
<dbReference type="InterPro" id="IPR012348">
    <property type="entry name" value="RNR-like"/>
</dbReference>
<dbReference type="AlphaFoldDB" id="A0A226GV43"/>
<evidence type="ECO:0000313" key="3">
    <source>
        <dbReference type="EMBL" id="OXA85912.1"/>
    </source>
</evidence>
<sequence length="102" mass="11652">MKKILLIVVLTAVLSCNKKEEKAHPHDHPHTMESETTYKNPNNPLDKLTYASKIDFSCNMDISKYGVSDTVTYKGKLYGFCSSVCKDDFMKKPDEYLAKNQK</sequence>
<organism evidence="3 4">
    <name type="scientific">Flavobacterium hercynium</name>
    <dbReference type="NCBI Taxonomy" id="387094"/>
    <lineage>
        <taxon>Bacteria</taxon>
        <taxon>Pseudomonadati</taxon>
        <taxon>Bacteroidota</taxon>
        <taxon>Flavobacteriia</taxon>
        <taxon>Flavobacteriales</taxon>
        <taxon>Flavobacteriaceae</taxon>
        <taxon>Flavobacterium</taxon>
    </lineage>
</organism>
<dbReference type="GO" id="GO:0016491">
    <property type="term" value="F:oxidoreductase activity"/>
    <property type="evidence" value="ECO:0007669"/>
    <property type="project" value="InterPro"/>
</dbReference>